<dbReference type="OMA" id="SSCKRIW"/>
<dbReference type="GO" id="GO:0006189">
    <property type="term" value="P:'de novo' IMP biosynthetic process"/>
    <property type="evidence" value="ECO:0000318"/>
    <property type="project" value="GO_Central"/>
</dbReference>
<evidence type="ECO:0000256" key="8">
    <source>
        <dbReference type="ARBA" id="ARBA00047664"/>
    </source>
</evidence>
<feature type="non-terminal residue" evidence="10">
    <location>
        <position position="1"/>
    </location>
</feature>
<dbReference type="HOGENOM" id="CLU_038395_1_3_1"/>
<dbReference type="Pfam" id="PF00551">
    <property type="entry name" value="Formyl_trans_N"/>
    <property type="match status" value="1"/>
</dbReference>
<dbReference type="PROSITE" id="PS00373">
    <property type="entry name" value="GART"/>
    <property type="match status" value="1"/>
</dbReference>
<dbReference type="PANTHER" id="PTHR43369">
    <property type="entry name" value="PHOSPHORIBOSYLGLYCINAMIDE FORMYLTRANSFERASE"/>
    <property type="match status" value="1"/>
</dbReference>
<evidence type="ECO:0000256" key="3">
    <source>
        <dbReference type="ARBA" id="ARBA00022679"/>
    </source>
</evidence>
<dbReference type="InterPro" id="IPR002376">
    <property type="entry name" value="Formyl_transf_N"/>
</dbReference>
<keyword evidence="4" id="KW-0658">Purine biosynthesis</keyword>
<feature type="domain" description="Formyl transferase N-terminal" evidence="9">
    <location>
        <begin position="3"/>
        <end position="188"/>
    </location>
</feature>
<dbReference type="HAMAP" id="MF_01930">
    <property type="entry name" value="PurN"/>
    <property type="match status" value="1"/>
</dbReference>
<dbReference type="STRING" id="88036.D8R2R3"/>
<dbReference type="OrthoDB" id="2018833at2759"/>
<dbReference type="FunCoup" id="D8R2R3">
    <property type="interactions" value="686"/>
</dbReference>
<evidence type="ECO:0000256" key="2">
    <source>
        <dbReference type="ARBA" id="ARBA00012254"/>
    </source>
</evidence>
<evidence type="ECO:0000256" key="1">
    <source>
        <dbReference type="ARBA" id="ARBA00005054"/>
    </source>
</evidence>
<comment type="catalytic activity">
    <reaction evidence="8">
        <text>N(1)-(5-phospho-beta-D-ribosyl)glycinamide + (6R)-10-formyltetrahydrofolate = N(2)-formyl-N(1)-(5-phospho-beta-D-ribosyl)glycinamide + (6S)-5,6,7,8-tetrahydrofolate + H(+)</text>
        <dbReference type="Rhea" id="RHEA:15053"/>
        <dbReference type="ChEBI" id="CHEBI:15378"/>
        <dbReference type="ChEBI" id="CHEBI:57453"/>
        <dbReference type="ChEBI" id="CHEBI:143788"/>
        <dbReference type="ChEBI" id="CHEBI:147286"/>
        <dbReference type="ChEBI" id="CHEBI:195366"/>
        <dbReference type="EC" id="2.1.2.2"/>
    </reaction>
</comment>
<dbReference type="EMBL" id="GL377570">
    <property type="protein sequence ID" value="EFJ33772.1"/>
    <property type="molecule type" value="Genomic_DNA"/>
</dbReference>
<dbReference type="UniPathway" id="UPA00074">
    <property type="reaction ID" value="UER00126"/>
</dbReference>
<evidence type="ECO:0000256" key="7">
    <source>
        <dbReference type="ARBA" id="ARBA00041682"/>
    </source>
</evidence>
<comment type="pathway">
    <text evidence="1">Purine metabolism; IMP biosynthesis via de novo pathway; N(2)-formyl-N(1)-(5-phospho-D-ribosyl)glycinamide from N(1)-(5-phospho-D-ribosyl)glycinamide (10-formyl THF route): step 1/1.</text>
</comment>
<sequence>RRKRLAVFVSGGGSNFRSIHKATIDGTVLGDVVIVVSDKPECKACEYAREHGISVAYYPRTKFAPDGVSPNELVEILRHQRVDFVLLAGYLKLIPKELVEAFPRAILNIHPALLPAFGGKGFYGIKVHEAVIASGARVSGPTIHFVDEKYDHGSILAQRTVPVLETDTPQDLAARVLEQEHALYVEAVAALCEERIEWSGDGVPRMREKE</sequence>
<dbReference type="Gene3D" id="3.40.50.170">
    <property type="entry name" value="Formyl transferase, N-terminal domain"/>
    <property type="match status" value="1"/>
</dbReference>
<evidence type="ECO:0000256" key="6">
    <source>
        <dbReference type="ARBA" id="ARBA00041324"/>
    </source>
</evidence>
<feature type="non-terminal residue" evidence="10">
    <location>
        <position position="210"/>
    </location>
</feature>
<proteinExistence type="inferred from homology"/>
<gene>
    <name evidence="10" type="ORF">SELMODRAFT_67310</name>
</gene>
<dbReference type="Gramene" id="EFJ33772">
    <property type="protein sequence ID" value="EFJ33772"/>
    <property type="gene ID" value="SELMODRAFT_67310"/>
</dbReference>
<dbReference type="EC" id="2.1.2.2" evidence="2"/>
<dbReference type="Proteomes" id="UP000001514">
    <property type="component" value="Unassembled WGS sequence"/>
</dbReference>
<organism evidence="11">
    <name type="scientific">Selaginella moellendorffii</name>
    <name type="common">Spikemoss</name>
    <dbReference type="NCBI Taxonomy" id="88036"/>
    <lineage>
        <taxon>Eukaryota</taxon>
        <taxon>Viridiplantae</taxon>
        <taxon>Streptophyta</taxon>
        <taxon>Embryophyta</taxon>
        <taxon>Tracheophyta</taxon>
        <taxon>Lycopodiopsida</taxon>
        <taxon>Selaginellales</taxon>
        <taxon>Selaginellaceae</taxon>
        <taxon>Selaginella</taxon>
    </lineage>
</organism>
<dbReference type="AlphaFoldDB" id="D8R2R3"/>
<keyword evidence="3" id="KW-0808">Transferase</keyword>
<dbReference type="NCBIfam" id="TIGR00639">
    <property type="entry name" value="PurN"/>
    <property type="match status" value="1"/>
</dbReference>
<dbReference type="KEGG" id="smo:SELMODRAFT_67310"/>
<evidence type="ECO:0000313" key="11">
    <source>
        <dbReference type="Proteomes" id="UP000001514"/>
    </source>
</evidence>
<reference evidence="10 11" key="1">
    <citation type="journal article" date="2011" name="Science">
        <title>The Selaginella genome identifies genetic changes associated with the evolution of vascular plants.</title>
        <authorList>
            <person name="Banks J.A."/>
            <person name="Nishiyama T."/>
            <person name="Hasebe M."/>
            <person name="Bowman J.L."/>
            <person name="Gribskov M."/>
            <person name="dePamphilis C."/>
            <person name="Albert V.A."/>
            <person name="Aono N."/>
            <person name="Aoyama T."/>
            <person name="Ambrose B.A."/>
            <person name="Ashton N.W."/>
            <person name="Axtell M.J."/>
            <person name="Barker E."/>
            <person name="Barker M.S."/>
            <person name="Bennetzen J.L."/>
            <person name="Bonawitz N.D."/>
            <person name="Chapple C."/>
            <person name="Cheng C."/>
            <person name="Correa L.G."/>
            <person name="Dacre M."/>
            <person name="DeBarry J."/>
            <person name="Dreyer I."/>
            <person name="Elias M."/>
            <person name="Engstrom E.M."/>
            <person name="Estelle M."/>
            <person name="Feng L."/>
            <person name="Finet C."/>
            <person name="Floyd S.K."/>
            <person name="Frommer W.B."/>
            <person name="Fujita T."/>
            <person name="Gramzow L."/>
            <person name="Gutensohn M."/>
            <person name="Harholt J."/>
            <person name="Hattori M."/>
            <person name="Heyl A."/>
            <person name="Hirai T."/>
            <person name="Hiwatashi Y."/>
            <person name="Ishikawa M."/>
            <person name="Iwata M."/>
            <person name="Karol K.G."/>
            <person name="Koehler B."/>
            <person name="Kolukisaoglu U."/>
            <person name="Kubo M."/>
            <person name="Kurata T."/>
            <person name="Lalonde S."/>
            <person name="Li K."/>
            <person name="Li Y."/>
            <person name="Litt A."/>
            <person name="Lyons E."/>
            <person name="Manning G."/>
            <person name="Maruyama T."/>
            <person name="Michael T.P."/>
            <person name="Mikami K."/>
            <person name="Miyazaki S."/>
            <person name="Morinaga S."/>
            <person name="Murata T."/>
            <person name="Mueller-Roeber B."/>
            <person name="Nelson D.R."/>
            <person name="Obara M."/>
            <person name="Oguri Y."/>
            <person name="Olmstead R.G."/>
            <person name="Onodera N."/>
            <person name="Petersen B.L."/>
            <person name="Pils B."/>
            <person name="Prigge M."/>
            <person name="Rensing S.A."/>
            <person name="Riano-Pachon D.M."/>
            <person name="Roberts A.W."/>
            <person name="Sato Y."/>
            <person name="Scheller H.V."/>
            <person name="Schulz B."/>
            <person name="Schulz C."/>
            <person name="Shakirov E.V."/>
            <person name="Shibagaki N."/>
            <person name="Shinohara N."/>
            <person name="Shippen D.E."/>
            <person name="Soerensen I."/>
            <person name="Sotooka R."/>
            <person name="Sugimoto N."/>
            <person name="Sugita M."/>
            <person name="Sumikawa N."/>
            <person name="Tanurdzic M."/>
            <person name="Theissen G."/>
            <person name="Ulvskov P."/>
            <person name="Wakazuki S."/>
            <person name="Weng J.K."/>
            <person name="Willats W.W."/>
            <person name="Wipf D."/>
            <person name="Wolf P.G."/>
            <person name="Yang L."/>
            <person name="Zimmer A.D."/>
            <person name="Zhu Q."/>
            <person name="Mitros T."/>
            <person name="Hellsten U."/>
            <person name="Loque D."/>
            <person name="Otillar R."/>
            <person name="Salamov A."/>
            <person name="Schmutz J."/>
            <person name="Shapiro H."/>
            <person name="Lindquist E."/>
            <person name="Lucas S."/>
            <person name="Rokhsar D."/>
            <person name="Grigoriev I.V."/>
        </authorList>
    </citation>
    <scope>NUCLEOTIDE SEQUENCE [LARGE SCALE GENOMIC DNA]</scope>
</reference>
<dbReference type="CDD" id="cd08645">
    <property type="entry name" value="FMT_core_GART"/>
    <property type="match status" value="1"/>
</dbReference>
<evidence type="ECO:0000256" key="4">
    <source>
        <dbReference type="ARBA" id="ARBA00022755"/>
    </source>
</evidence>
<accession>D8R2R3</accession>
<dbReference type="PANTHER" id="PTHR43369:SF2">
    <property type="entry name" value="PHOSPHORIBOSYLGLYCINAMIDE FORMYLTRANSFERASE"/>
    <property type="match status" value="1"/>
</dbReference>
<evidence type="ECO:0000256" key="5">
    <source>
        <dbReference type="ARBA" id="ARBA00038440"/>
    </source>
</evidence>
<comment type="similarity">
    <text evidence="5">Belongs to the GART family.</text>
</comment>
<dbReference type="InterPro" id="IPR004607">
    <property type="entry name" value="GART"/>
</dbReference>
<dbReference type="InterPro" id="IPR001555">
    <property type="entry name" value="GART_AS"/>
</dbReference>
<evidence type="ECO:0000313" key="10">
    <source>
        <dbReference type="EMBL" id="EFJ33772.1"/>
    </source>
</evidence>
<dbReference type="InParanoid" id="D8R2R3"/>
<dbReference type="InterPro" id="IPR036477">
    <property type="entry name" value="Formyl_transf_N_sf"/>
</dbReference>
<dbReference type="eggNOG" id="KOG3076">
    <property type="taxonomic scope" value="Eukaryota"/>
</dbReference>
<dbReference type="SUPFAM" id="SSF53328">
    <property type="entry name" value="Formyltransferase"/>
    <property type="match status" value="1"/>
</dbReference>
<protein>
    <recommendedName>
        <fullName evidence="2">phosphoribosylglycinamide formyltransferase 1</fullName>
        <ecNumber evidence="2">2.1.2.2</ecNumber>
    </recommendedName>
    <alternativeName>
        <fullName evidence="7">5'-phosphoribosylglycinamide transformylase</fullName>
    </alternativeName>
    <alternativeName>
        <fullName evidence="6">GAR transformylase</fullName>
    </alternativeName>
</protein>
<dbReference type="GO" id="GO:0004644">
    <property type="term" value="F:phosphoribosylglycinamide formyltransferase activity"/>
    <property type="evidence" value="ECO:0000318"/>
    <property type="project" value="GO_Central"/>
</dbReference>
<name>D8R2R3_SELML</name>
<dbReference type="GO" id="GO:0005737">
    <property type="term" value="C:cytoplasm"/>
    <property type="evidence" value="ECO:0000318"/>
    <property type="project" value="GO_Central"/>
</dbReference>
<keyword evidence="11" id="KW-1185">Reference proteome</keyword>
<evidence type="ECO:0000259" key="9">
    <source>
        <dbReference type="Pfam" id="PF00551"/>
    </source>
</evidence>